<feature type="compositionally biased region" description="Polar residues" evidence="1">
    <location>
        <begin position="775"/>
        <end position="789"/>
    </location>
</feature>
<feature type="compositionally biased region" description="Basic and acidic residues" evidence="1">
    <location>
        <begin position="499"/>
        <end position="514"/>
    </location>
</feature>
<evidence type="ECO:0000313" key="3">
    <source>
        <dbReference type="EMBL" id="PMD23823.1"/>
    </source>
</evidence>
<feature type="region of interest" description="Disordered" evidence="1">
    <location>
        <begin position="592"/>
        <end position="612"/>
    </location>
</feature>
<organism evidence="3 4">
    <name type="scientific">Hyaloscypha hepaticicola</name>
    <dbReference type="NCBI Taxonomy" id="2082293"/>
    <lineage>
        <taxon>Eukaryota</taxon>
        <taxon>Fungi</taxon>
        <taxon>Dikarya</taxon>
        <taxon>Ascomycota</taxon>
        <taxon>Pezizomycotina</taxon>
        <taxon>Leotiomycetes</taxon>
        <taxon>Helotiales</taxon>
        <taxon>Hyaloscyphaceae</taxon>
        <taxon>Hyaloscypha</taxon>
    </lineage>
</organism>
<proteinExistence type="predicted"/>
<dbReference type="OrthoDB" id="5288828at2759"/>
<feature type="region of interest" description="Disordered" evidence="1">
    <location>
        <begin position="1"/>
        <end position="42"/>
    </location>
</feature>
<keyword evidence="4" id="KW-1185">Reference proteome</keyword>
<name>A0A2J6QC34_9HELO</name>
<dbReference type="InterPro" id="IPR018744">
    <property type="entry name" value="DUF2293"/>
</dbReference>
<accession>A0A2J6QC34</accession>
<feature type="region of interest" description="Disordered" evidence="1">
    <location>
        <begin position="735"/>
        <end position="796"/>
    </location>
</feature>
<feature type="compositionally biased region" description="Basic and acidic residues" evidence="1">
    <location>
        <begin position="749"/>
        <end position="765"/>
    </location>
</feature>
<dbReference type="AlphaFoldDB" id="A0A2J6QC34"/>
<feature type="compositionally biased region" description="Polar residues" evidence="1">
    <location>
        <begin position="472"/>
        <end position="483"/>
    </location>
</feature>
<sequence length="954" mass="108798">MAKKKKAAAVKAKAGNAAPIAKPARRAVGSKEERRARKLALRKKEKRNYTADMWAEPAPSHLVAKLDVPRVKSKYQSYFEFTANPEKKDKKLEFQARRSVTDKSDPPPGFVFVPIGDPILTNACKELSREKGFLIFIVSTQKEENSKISEHIHRTGYHFREVIVDEAREIVGETVVVSQPRRYGPGEIEPIPESQEEINKQADGAIRDLFPRIPNIDRTMIIEHAFKKGAMFHGEPTVGLQTNIPLSRRVQLAVLAHIRHTHTRYDKLLRETTWMNARKAVEPVCLDVLVKWRGDEETGRDQMDEIIREVVIITDSEEDDDTSDDDEDSSEEEGEVTSDSSTEPQISRPQQHLPEQMQRTRPLIVTPGVTEDDDVEDPISSRTQARPQRYKKAQRGFKRYQAAWNEAVHRREKPSYPVARAQSGTPLEGSMIRKPRSTVASPHQGFQRPTQEPATHRPPNPKYDFGREDQARYQTDPMSSTRPVSYYSHHRATPGISTQRHEENVRPQPDRHTYYQDVPAHFGSRSQTTMEQARSQVVRGSSTTQVLQDLLVPSIESVTSDVAMPRLNEPLGVHDNINYSQEAYPRRVIEQTVHSPAPRPRAIINDGSPQNKRRRMIHEDDTGHFRPLPPRDFSLHSTHDSHLMSASPAHPGQLLVRHPRLSSQSTQGLSRDQPIFIDPDTAERLPVYDAPESDYFKSHPGYLRRMNDRPAGSLPTAGQISYPTWDDMSDGAYPRRPGLVQNGTENWEIVERDRRIPQHKSEYSQRSHIPRPFSPESSASRTLSHSYGPSSAVPDQDFVQSFSQSRLDGHASRAKDGFTIISERAPQSANYWNVQNHEVHSAGSGFTVLNERAPQSAVNQRNVQDHEDHPARSFTTLPLARARSPVRYIERPMYHMDESRPSGFYEEGRPLPRDHFVPLERQRPEHLRERQLPPEEVPTYIRTGDPRRQVIVLD</sequence>
<feature type="region of interest" description="Disordered" evidence="1">
    <location>
        <begin position="311"/>
        <end position="395"/>
    </location>
</feature>
<feature type="compositionally biased region" description="Low complexity" evidence="1">
    <location>
        <begin position="9"/>
        <end position="22"/>
    </location>
</feature>
<reference evidence="3 4" key="1">
    <citation type="submission" date="2016-05" db="EMBL/GenBank/DDBJ databases">
        <title>A degradative enzymes factory behind the ericoid mycorrhizal symbiosis.</title>
        <authorList>
            <consortium name="DOE Joint Genome Institute"/>
            <person name="Martino E."/>
            <person name="Morin E."/>
            <person name="Grelet G."/>
            <person name="Kuo A."/>
            <person name="Kohler A."/>
            <person name="Daghino S."/>
            <person name="Barry K."/>
            <person name="Choi C."/>
            <person name="Cichocki N."/>
            <person name="Clum A."/>
            <person name="Copeland A."/>
            <person name="Hainaut M."/>
            <person name="Haridas S."/>
            <person name="Labutti K."/>
            <person name="Lindquist E."/>
            <person name="Lipzen A."/>
            <person name="Khouja H.-R."/>
            <person name="Murat C."/>
            <person name="Ohm R."/>
            <person name="Olson A."/>
            <person name="Spatafora J."/>
            <person name="Veneault-Fourrey C."/>
            <person name="Henrissat B."/>
            <person name="Grigoriev I."/>
            <person name="Martin F."/>
            <person name="Perotto S."/>
        </authorList>
    </citation>
    <scope>NUCLEOTIDE SEQUENCE [LARGE SCALE GENOMIC DNA]</scope>
    <source>
        <strain evidence="3 4">UAMH 7357</strain>
    </source>
</reference>
<feature type="region of interest" description="Disordered" evidence="1">
    <location>
        <begin position="410"/>
        <end position="514"/>
    </location>
</feature>
<dbReference type="STRING" id="1745343.A0A2J6QC34"/>
<feature type="domain" description="DUF2293" evidence="2">
    <location>
        <begin position="205"/>
        <end position="293"/>
    </location>
</feature>
<dbReference type="PANTHER" id="PTHR38113">
    <property type="match status" value="1"/>
</dbReference>
<gene>
    <name evidence="3" type="ORF">NA56DRAFT_746833</name>
</gene>
<dbReference type="Pfam" id="PF10056">
    <property type="entry name" value="DUF2293"/>
    <property type="match status" value="1"/>
</dbReference>
<dbReference type="EMBL" id="KZ613474">
    <property type="protein sequence ID" value="PMD23823.1"/>
    <property type="molecule type" value="Genomic_DNA"/>
</dbReference>
<evidence type="ECO:0000259" key="2">
    <source>
        <dbReference type="Pfam" id="PF10056"/>
    </source>
</evidence>
<dbReference type="Proteomes" id="UP000235672">
    <property type="component" value="Unassembled WGS sequence"/>
</dbReference>
<feature type="compositionally biased region" description="Acidic residues" evidence="1">
    <location>
        <begin position="315"/>
        <end position="336"/>
    </location>
</feature>
<evidence type="ECO:0000313" key="4">
    <source>
        <dbReference type="Proteomes" id="UP000235672"/>
    </source>
</evidence>
<dbReference type="PANTHER" id="PTHR38113:SF1">
    <property type="entry name" value="DUF2293 DOMAIN-CONTAINING PROTEIN"/>
    <property type="match status" value="1"/>
</dbReference>
<protein>
    <recommendedName>
        <fullName evidence="2">DUF2293 domain-containing protein</fullName>
    </recommendedName>
</protein>
<evidence type="ECO:0000256" key="1">
    <source>
        <dbReference type="SAM" id="MobiDB-lite"/>
    </source>
</evidence>